<evidence type="ECO:0000256" key="2">
    <source>
        <dbReference type="ARBA" id="ARBA00022801"/>
    </source>
</evidence>
<name>A0ABW1JPC1_9NOCA</name>
<dbReference type="InterPro" id="IPR019826">
    <property type="entry name" value="Carboxylesterase_B_AS"/>
</dbReference>
<dbReference type="InterPro" id="IPR029058">
    <property type="entry name" value="AB_hydrolase_fold"/>
</dbReference>
<dbReference type="Proteomes" id="UP001596223">
    <property type="component" value="Unassembled WGS sequence"/>
</dbReference>
<dbReference type="SUPFAM" id="SSF53474">
    <property type="entry name" value="alpha/beta-Hydrolases"/>
    <property type="match status" value="1"/>
</dbReference>
<dbReference type="RefSeq" id="WP_378600403.1">
    <property type="nucleotide sequence ID" value="NZ_JBHSQN010000002.1"/>
</dbReference>
<dbReference type="Pfam" id="PF00135">
    <property type="entry name" value="COesterase"/>
    <property type="match status" value="1"/>
</dbReference>
<dbReference type="InterPro" id="IPR002018">
    <property type="entry name" value="CarbesteraseB"/>
</dbReference>
<reference evidence="6" key="1">
    <citation type="journal article" date="2019" name="Int. J. Syst. Evol. Microbiol.">
        <title>The Global Catalogue of Microorganisms (GCM) 10K type strain sequencing project: providing services to taxonomists for standard genome sequencing and annotation.</title>
        <authorList>
            <consortium name="The Broad Institute Genomics Platform"/>
            <consortium name="The Broad Institute Genome Sequencing Center for Infectious Disease"/>
            <person name="Wu L."/>
            <person name="Ma J."/>
        </authorList>
    </citation>
    <scope>NUCLEOTIDE SEQUENCE [LARGE SCALE GENOMIC DNA]</scope>
    <source>
        <strain evidence="6">CCUG 36956</strain>
    </source>
</reference>
<evidence type="ECO:0000313" key="5">
    <source>
        <dbReference type="EMBL" id="MFC6010458.1"/>
    </source>
</evidence>
<proteinExistence type="inferred from homology"/>
<evidence type="ECO:0000313" key="6">
    <source>
        <dbReference type="Proteomes" id="UP001596223"/>
    </source>
</evidence>
<comment type="similarity">
    <text evidence="1 3">Belongs to the type-B carboxylesterase/lipase family.</text>
</comment>
<dbReference type="EMBL" id="JBHSQN010000002">
    <property type="protein sequence ID" value="MFC6010458.1"/>
    <property type="molecule type" value="Genomic_DNA"/>
</dbReference>
<dbReference type="EC" id="3.1.1.-" evidence="3"/>
<dbReference type="PROSITE" id="PS00122">
    <property type="entry name" value="CARBOXYLESTERASE_B_1"/>
    <property type="match status" value="1"/>
</dbReference>
<evidence type="ECO:0000259" key="4">
    <source>
        <dbReference type="Pfam" id="PF00135"/>
    </source>
</evidence>
<keyword evidence="6" id="KW-1185">Reference proteome</keyword>
<feature type="domain" description="Carboxylesterase type B" evidence="4">
    <location>
        <begin position="8"/>
        <end position="465"/>
    </location>
</feature>
<protein>
    <recommendedName>
        <fullName evidence="3">Carboxylic ester hydrolase</fullName>
        <ecNumber evidence="3">3.1.1.-</ecNumber>
    </recommendedName>
</protein>
<comment type="caution">
    <text evidence="5">The sequence shown here is derived from an EMBL/GenBank/DDBJ whole genome shotgun (WGS) entry which is preliminary data.</text>
</comment>
<dbReference type="InterPro" id="IPR050654">
    <property type="entry name" value="AChE-related_enzymes"/>
</dbReference>
<dbReference type="PANTHER" id="PTHR43918:SF4">
    <property type="entry name" value="CARBOXYLIC ESTER HYDROLASE"/>
    <property type="match status" value="1"/>
</dbReference>
<organism evidence="5 6">
    <name type="scientific">Nocardia lasii</name>
    <dbReference type="NCBI Taxonomy" id="1616107"/>
    <lineage>
        <taxon>Bacteria</taxon>
        <taxon>Bacillati</taxon>
        <taxon>Actinomycetota</taxon>
        <taxon>Actinomycetes</taxon>
        <taxon>Mycobacteriales</taxon>
        <taxon>Nocardiaceae</taxon>
        <taxon>Nocardia</taxon>
    </lineage>
</organism>
<gene>
    <name evidence="5" type="ORF">ACFP3H_05300</name>
</gene>
<keyword evidence="2 3" id="KW-0378">Hydrolase</keyword>
<accession>A0ABW1JPC1</accession>
<dbReference type="Gene3D" id="3.40.50.1820">
    <property type="entry name" value="alpha/beta hydrolase"/>
    <property type="match status" value="1"/>
</dbReference>
<evidence type="ECO:0000256" key="3">
    <source>
        <dbReference type="RuleBase" id="RU361235"/>
    </source>
</evidence>
<evidence type="ECO:0000256" key="1">
    <source>
        <dbReference type="ARBA" id="ARBA00005964"/>
    </source>
</evidence>
<sequence length="495" mass="51011">MRPAVTAAPVVAVTGGKIRGRTVDGVSAFLGVPYAASPVGRARFRAPAPVVGWSGIRDATTPGPTCLQGPYSPGIEQLLGTHLVAGAESLNVNVWTPEPGGRGLPVMVWIHGGAFAHGSNAVPAYDGTAFARDGVVLVSINYRLGAAGFAVLDGAPDNRGLLDQILALTWVRDNARAFGGDPDTVTVFGESAGAMSIAALLSSPLASGLFVRAITQSGDPGVAATVEDARLLGGELATALGIPATAEAFSAVSPAALLSAQEAVRADFARDPNPARWGASVVGAGAGMSFFPVVDGEVLPAVPSEAIAAGSARGIALLAGCTTEEFRLFTVPTGLADAITVDTLPYALARFGIGAAEITPYAANRPEAGAGDLLAAILTDAVFRGPTRQLVETQAAFDTPAFLYEFGWRRPGLGAIHALEVPFVFDTLAAAADLTGPNPPQRIADDMHTAWVGFATTGDPGWPRYIDNKQVMTFAEPRSELVTDPRPDERATRRV</sequence>
<dbReference type="PANTHER" id="PTHR43918">
    <property type="entry name" value="ACETYLCHOLINESTERASE"/>
    <property type="match status" value="1"/>
</dbReference>